<proteinExistence type="predicted"/>
<reference evidence="1" key="1">
    <citation type="submission" date="2020-04" db="EMBL/GenBank/DDBJ databases">
        <authorList>
            <person name="Chiriac C."/>
            <person name="Salcher M."/>
            <person name="Ghai R."/>
            <person name="Kavagutti S V."/>
        </authorList>
    </citation>
    <scope>NUCLEOTIDE SEQUENCE</scope>
</reference>
<protein>
    <submittedName>
        <fullName evidence="1">Uncharacterized protein</fullName>
    </submittedName>
</protein>
<dbReference type="EMBL" id="LR796534">
    <property type="protein sequence ID" value="CAB4149905.1"/>
    <property type="molecule type" value="Genomic_DNA"/>
</dbReference>
<accession>A0A6J5MRX5</accession>
<gene>
    <name evidence="1" type="ORF">UFOVP549_14</name>
</gene>
<sequence>MIAYISTKYKGPSNVRGSRITAKAVTRLRSPERITASVAWDHSLSNEENHKQAVFAVMAKAGMIRGDYTLDGFRDEDHIGHWCATSTFTASTMSEF</sequence>
<organism evidence="1">
    <name type="scientific">uncultured Caudovirales phage</name>
    <dbReference type="NCBI Taxonomy" id="2100421"/>
    <lineage>
        <taxon>Viruses</taxon>
        <taxon>Duplodnaviria</taxon>
        <taxon>Heunggongvirae</taxon>
        <taxon>Uroviricota</taxon>
        <taxon>Caudoviricetes</taxon>
        <taxon>Peduoviridae</taxon>
        <taxon>Maltschvirus</taxon>
        <taxon>Maltschvirus maltsch</taxon>
    </lineage>
</organism>
<evidence type="ECO:0000313" key="1">
    <source>
        <dbReference type="EMBL" id="CAB4149905.1"/>
    </source>
</evidence>
<name>A0A6J5MRX5_9CAUD</name>